<reference evidence="4" key="1">
    <citation type="submission" date="2022-07" db="EMBL/GenBank/DDBJ databases">
        <title>Fungi with potential for degradation of polypropylene.</title>
        <authorList>
            <person name="Gostincar C."/>
        </authorList>
    </citation>
    <scope>NUCLEOTIDE SEQUENCE</scope>
    <source>
        <strain evidence="4">EXF-13287</strain>
    </source>
</reference>
<evidence type="ECO:0000313" key="5">
    <source>
        <dbReference type="Proteomes" id="UP001174691"/>
    </source>
</evidence>
<keyword evidence="5" id="KW-1185">Reference proteome</keyword>
<dbReference type="InterPro" id="IPR020981">
    <property type="entry name" value="Csm1/Pcs1_C"/>
</dbReference>
<dbReference type="Gene3D" id="3.90.1150.80">
    <property type="match status" value="1"/>
</dbReference>
<gene>
    <name evidence="4" type="ORF">NKR19_g1179</name>
</gene>
<dbReference type="PANTHER" id="PTHR28006">
    <property type="entry name" value="MONOPOLIN COMPLEX SUBUNIT CSM1"/>
    <property type="match status" value="1"/>
</dbReference>
<evidence type="ECO:0000313" key="4">
    <source>
        <dbReference type="EMBL" id="KAJ9164714.1"/>
    </source>
</evidence>
<feature type="compositionally biased region" description="Low complexity" evidence="2">
    <location>
        <begin position="196"/>
        <end position="207"/>
    </location>
</feature>
<feature type="coiled-coil region" evidence="1">
    <location>
        <begin position="346"/>
        <end position="380"/>
    </location>
</feature>
<feature type="domain" description="Monopolin complex subunit Csm1/Pcs1 C-terminal" evidence="3">
    <location>
        <begin position="413"/>
        <end position="500"/>
    </location>
</feature>
<feature type="compositionally biased region" description="Basic and acidic residues" evidence="2">
    <location>
        <begin position="178"/>
        <end position="193"/>
    </location>
</feature>
<dbReference type="PANTHER" id="PTHR28006:SF1">
    <property type="entry name" value="MONOPOLIN COMPLEX SUBUNIT CSM1"/>
    <property type="match status" value="1"/>
</dbReference>
<dbReference type="GO" id="GO:0005730">
    <property type="term" value="C:nucleolus"/>
    <property type="evidence" value="ECO:0007669"/>
    <property type="project" value="TreeGrafter"/>
</dbReference>
<dbReference type="EMBL" id="JANBVN010000010">
    <property type="protein sequence ID" value="KAJ9164714.1"/>
    <property type="molecule type" value="Genomic_DNA"/>
</dbReference>
<keyword evidence="1" id="KW-0175">Coiled coil</keyword>
<proteinExistence type="predicted"/>
<feature type="compositionally biased region" description="Low complexity" evidence="2">
    <location>
        <begin position="54"/>
        <end position="76"/>
    </location>
</feature>
<sequence length="521" mass="56024">MPKTQSNLLELFNSDSDDEFASQLGIRTATTKPTTAKVSSTKMPAAKKAASGEAVTKATKTAPAANKVTKPAPKKTTSSRRTSGRLAAAIETSDEGRAALAEKSTNPQPKATKGRKPAVTKDVQMIEESIIATPPPTKPKGGRGRPKKTAVEEKEIPETQQEQALKPPPARRGRKPAGRAEVEIPETQQREPEYQDATAMDLDLTLDPSGLEDLPSPTSPARPPPTSIQRAASRPLALPPSASRSRPLSSTSSLPTTSDDPVALRRRLGELTKSHAALEARYRDLRDIAARDAEINFDRLRKQTDERAAAAAALIDSLKSELAAQRELAREGARHKSQLDLSEAHVGGLQKTVAELTTALAEAKAENKNLSVKLAAARGSEAAKAATVAPSSAVKSGFGKSNGEGIHAATVMQMKEDLYGDLTGLIVRGVKNVGGEDVFDCLQTGRNGTLHFKLAISNDTTSEVYDEAHYRYMPQLDEGRDAELIEILPDYLVEEITFPRPHAAKFYARVIKSLTERVVDE</sequence>
<feature type="region of interest" description="Disordered" evidence="2">
    <location>
        <begin position="25"/>
        <end position="262"/>
    </location>
</feature>
<comment type="caution">
    <text evidence="4">The sequence shown here is derived from an EMBL/GenBank/DDBJ whole genome shotgun (WGS) entry which is preliminary data.</text>
</comment>
<dbReference type="GO" id="GO:0034506">
    <property type="term" value="C:chromosome, centromeric core domain"/>
    <property type="evidence" value="ECO:0007669"/>
    <property type="project" value="TreeGrafter"/>
</dbReference>
<dbReference type="GO" id="GO:0033551">
    <property type="term" value="C:monopolin complex"/>
    <property type="evidence" value="ECO:0007669"/>
    <property type="project" value="InterPro"/>
</dbReference>
<dbReference type="GO" id="GO:1990644">
    <property type="term" value="F:microtubule site clamp"/>
    <property type="evidence" value="ECO:0007669"/>
    <property type="project" value="TreeGrafter"/>
</dbReference>
<dbReference type="AlphaFoldDB" id="A0AA38S0E0"/>
<dbReference type="CDD" id="cd23787">
    <property type="entry name" value="RWD_CSM1"/>
    <property type="match status" value="1"/>
</dbReference>
<dbReference type="GO" id="GO:0072686">
    <property type="term" value="C:mitotic spindle"/>
    <property type="evidence" value="ECO:0007669"/>
    <property type="project" value="TreeGrafter"/>
</dbReference>
<feature type="compositionally biased region" description="Low complexity" evidence="2">
    <location>
        <begin position="230"/>
        <end position="258"/>
    </location>
</feature>
<dbReference type="InterPro" id="IPR040349">
    <property type="entry name" value="Csm1/Pcs1"/>
</dbReference>
<feature type="compositionally biased region" description="Polar residues" evidence="2">
    <location>
        <begin position="28"/>
        <end position="42"/>
    </location>
</feature>
<dbReference type="GO" id="GO:0051315">
    <property type="term" value="P:attachment of mitotic spindle microtubules to kinetochore"/>
    <property type="evidence" value="ECO:0007669"/>
    <property type="project" value="TreeGrafter"/>
</dbReference>
<accession>A0AA38S0E0</accession>
<dbReference type="FunFam" id="3.90.1150.80:FF:000001">
    <property type="entry name" value="Chromosome segregation protein (Pcs1)"/>
    <property type="match status" value="1"/>
</dbReference>
<evidence type="ECO:0000256" key="2">
    <source>
        <dbReference type="SAM" id="MobiDB-lite"/>
    </source>
</evidence>
<organism evidence="4 5">
    <name type="scientific">Coniochaeta hoffmannii</name>
    <dbReference type="NCBI Taxonomy" id="91930"/>
    <lineage>
        <taxon>Eukaryota</taxon>
        <taxon>Fungi</taxon>
        <taxon>Dikarya</taxon>
        <taxon>Ascomycota</taxon>
        <taxon>Pezizomycotina</taxon>
        <taxon>Sordariomycetes</taxon>
        <taxon>Sordariomycetidae</taxon>
        <taxon>Coniochaetales</taxon>
        <taxon>Coniochaetaceae</taxon>
        <taxon>Coniochaeta</taxon>
    </lineage>
</organism>
<feature type="compositionally biased region" description="Pro residues" evidence="2">
    <location>
        <begin position="217"/>
        <end position="226"/>
    </location>
</feature>
<dbReference type="GO" id="GO:0045144">
    <property type="term" value="P:meiotic sister chromatid segregation"/>
    <property type="evidence" value="ECO:0007669"/>
    <property type="project" value="TreeGrafter"/>
</dbReference>
<dbReference type="Proteomes" id="UP001174691">
    <property type="component" value="Unassembled WGS sequence"/>
</dbReference>
<name>A0AA38S0E0_9PEZI</name>
<dbReference type="InterPro" id="IPR038608">
    <property type="entry name" value="Csm1/Pcs1_C_sf"/>
</dbReference>
<dbReference type="Pfam" id="PF12539">
    <property type="entry name" value="Csm1"/>
    <property type="match status" value="1"/>
</dbReference>
<protein>
    <submittedName>
        <fullName evidence="4">Monopolin complex subunit pcs1</fullName>
    </submittedName>
</protein>
<evidence type="ECO:0000256" key="1">
    <source>
        <dbReference type="SAM" id="Coils"/>
    </source>
</evidence>
<evidence type="ECO:0000259" key="3">
    <source>
        <dbReference type="Pfam" id="PF12539"/>
    </source>
</evidence>